<evidence type="ECO:0000256" key="1">
    <source>
        <dbReference type="SAM" id="MobiDB-lite"/>
    </source>
</evidence>
<organism evidence="2 3">
    <name type="scientific">Mycoemilia scoparia</name>
    <dbReference type="NCBI Taxonomy" id="417184"/>
    <lineage>
        <taxon>Eukaryota</taxon>
        <taxon>Fungi</taxon>
        <taxon>Fungi incertae sedis</taxon>
        <taxon>Zoopagomycota</taxon>
        <taxon>Kickxellomycotina</taxon>
        <taxon>Kickxellomycetes</taxon>
        <taxon>Kickxellales</taxon>
        <taxon>Kickxellaceae</taxon>
        <taxon>Mycoemilia</taxon>
    </lineage>
</organism>
<evidence type="ECO:0008006" key="4">
    <source>
        <dbReference type="Google" id="ProtNLM"/>
    </source>
</evidence>
<feature type="region of interest" description="Disordered" evidence="1">
    <location>
        <begin position="111"/>
        <end position="193"/>
    </location>
</feature>
<dbReference type="GO" id="GO:0060090">
    <property type="term" value="F:molecular adaptor activity"/>
    <property type="evidence" value="ECO:0007669"/>
    <property type="project" value="InterPro"/>
</dbReference>
<feature type="region of interest" description="Disordered" evidence="1">
    <location>
        <begin position="214"/>
        <end position="286"/>
    </location>
</feature>
<feature type="compositionally biased region" description="Polar residues" evidence="1">
    <location>
        <begin position="231"/>
        <end position="251"/>
    </location>
</feature>
<sequence length="426" mass="45848">MINPTDFSAVLKQIITSDIQLCILFNRDGRIVTSAKADDFSFRKLRLKATKNDPGLADQARARKYPDDDFDYEDNDGNNPDSTEPTLLFMSKKKLPETKVVGESLVAGGRGSGIRGMQGLRGPSGAAVGSNGSGGDPDAAEATFSTSLEGEDVVGGTDSDKPKANEAEDGGDDGLEGIRPNVSDQPQKKKMSYLDQLNRGVVVLDHDKYTELYGPLKTSSSRGNDAEHTNQDNGSSDSKTHNGDTGITTSPKPKKETNGMRALGRVVRPAGGSSGGNVLTNKAGKPGMLATNGIKQGDDGLDTQVPSSPTESIKIMPDGTRVRMIPDTTNVNSLHEYLVEDSIAAANIWRSYDQMGRMLEGSDMVGYRNELNLVMTECQYGMLAIVPVYDLLLFVLGTDKVNIGMLHSKTRALVNYLEELLHDIKI</sequence>
<accession>A0A9W7ZXF0</accession>
<evidence type="ECO:0000313" key="3">
    <source>
        <dbReference type="Proteomes" id="UP001150538"/>
    </source>
</evidence>
<proteinExistence type="predicted"/>
<gene>
    <name evidence="2" type="ORF">H4219_002505</name>
</gene>
<comment type="caution">
    <text evidence="2">The sequence shown here is derived from an EMBL/GenBank/DDBJ whole genome shotgun (WGS) entry which is preliminary data.</text>
</comment>
<name>A0A9W7ZXF0_9FUNG</name>
<dbReference type="GO" id="GO:0032008">
    <property type="term" value="P:positive regulation of TOR signaling"/>
    <property type="evidence" value="ECO:0007669"/>
    <property type="project" value="InterPro"/>
</dbReference>
<feature type="compositionally biased region" description="Low complexity" evidence="1">
    <location>
        <begin position="117"/>
        <end position="130"/>
    </location>
</feature>
<keyword evidence="3" id="KW-1185">Reference proteome</keyword>
<feature type="region of interest" description="Disordered" evidence="1">
    <location>
        <begin position="56"/>
        <end position="86"/>
    </location>
</feature>
<dbReference type="OrthoDB" id="271745at2759"/>
<dbReference type="AlphaFoldDB" id="A0A9W7ZXF0"/>
<evidence type="ECO:0000313" key="2">
    <source>
        <dbReference type="EMBL" id="KAJ1918632.1"/>
    </source>
</evidence>
<dbReference type="GO" id="GO:0005085">
    <property type="term" value="F:guanyl-nucleotide exchange factor activity"/>
    <property type="evidence" value="ECO:0007669"/>
    <property type="project" value="InterPro"/>
</dbReference>
<dbReference type="PANTHER" id="PTHR13323">
    <property type="entry name" value="LATE ENDOSOMAL/LYSOSOMAL MP1 INTERACTING PROTEIN"/>
    <property type="match status" value="1"/>
</dbReference>
<protein>
    <recommendedName>
        <fullName evidence="4">Roadblock/LAMTOR2 domain-containing protein</fullName>
    </recommendedName>
</protein>
<dbReference type="SUPFAM" id="SSF103196">
    <property type="entry name" value="Roadblock/LC7 domain"/>
    <property type="match status" value="1"/>
</dbReference>
<dbReference type="Gene3D" id="3.30.450.30">
    <property type="entry name" value="Dynein light chain 2a, cytoplasmic"/>
    <property type="match status" value="1"/>
</dbReference>
<dbReference type="InterPro" id="IPR037587">
    <property type="entry name" value="LAMTOR2-like"/>
</dbReference>
<reference evidence="2" key="1">
    <citation type="submission" date="2022-07" db="EMBL/GenBank/DDBJ databases">
        <title>Phylogenomic reconstructions and comparative analyses of Kickxellomycotina fungi.</title>
        <authorList>
            <person name="Reynolds N.K."/>
            <person name="Stajich J.E."/>
            <person name="Barry K."/>
            <person name="Grigoriev I.V."/>
            <person name="Crous P."/>
            <person name="Smith M.E."/>
        </authorList>
    </citation>
    <scope>NUCLEOTIDE SEQUENCE</scope>
    <source>
        <strain evidence="2">NBRC 100468</strain>
    </source>
</reference>
<dbReference type="Proteomes" id="UP001150538">
    <property type="component" value="Unassembled WGS sequence"/>
</dbReference>
<dbReference type="EMBL" id="JANBPU010000041">
    <property type="protein sequence ID" value="KAJ1918632.1"/>
    <property type="molecule type" value="Genomic_DNA"/>
</dbReference>